<name>A0ABT6VN13_9GAMM</name>
<keyword evidence="3" id="KW-1185">Reference proteome</keyword>
<dbReference type="SUPFAM" id="SSF55729">
    <property type="entry name" value="Acyl-CoA N-acyltransferases (Nat)"/>
    <property type="match status" value="1"/>
</dbReference>
<feature type="domain" description="N-acetyltransferase" evidence="1">
    <location>
        <begin position="5"/>
        <end position="162"/>
    </location>
</feature>
<accession>A0ABT6VN13</accession>
<dbReference type="PANTHER" id="PTHR13538">
    <property type="entry name" value="N-ACETYLTRANSFERASE 6"/>
    <property type="match status" value="1"/>
</dbReference>
<evidence type="ECO:0000313" key="2">
    <source>
        <dbReference type="EMBL" id="MDI5935381.1"/>
    </source>
</evidence>
<dbReference type="InterPro" id="IPR016181">
    <property type="entry name" value="Acyl_CoA_acyltransferase"/>
</dbReference>
<dbReference type="InterPro" id="IPR000182">
    <property type="entry name" value="GNAT_dom"/>
</dbReference>
<dbReference type="RefSeq" id="WP_282722828.1">
    <property type="nucleotide sequence ID" value="NZ_JASCQO010000043.1"/>
</dbReference>
<dbReference type="Gene3D" id="3.40.630.30">
    <property type="match status" value="1"/>
</dbReference>
<proteinExistence type="predicted"/>
<sequence>MTLPLRIERLSSRSPHVAIVAAWTHAEWGHLTPGETPASRRVGLRDECGPAGVPSVFVALVDDETGGETPVGTASLVSDDLRVRRELSPWLASVFVPPEWRGQGIASRLVRRVEAEAAASGLACCYLFTPDQQALYSRLGWQDHEALNYRGEDVTIMVRRLNAE</sequence>
<dbReference type="PANTHER" id="PTHR13538:SF4">
    <property type="entry name" value="N-ALPHA-ACETYLTRANSFERASE 80"/>
    <property type="match status" value="1"/>
</dbReference>
<dbReference type="InterPro" id="IPR039840">
    <property type="entry name" value="NAA80"/>
</dbReference>
<organism evidence="2 3">
    <name type="scientific">Halomonas kalidii</name>
    <dbReference type="NCBI Taxonomy" id="3043293"/>
    <lineage>
        <taxon>Bacteria</taxon>
        <taxon>Pseudomonadati</taxon>
        <taxon>Pseudomonadota</taxon>
        <taxon>Gammaproteobacteria</taxon>
        <taxon>Oceanospirillales</taxon>
        <taxon>Halomonadaceae</taxon>
        <taxon>Halomonas</taxon>
    </lineage>
</organism>
<dbReference type="CDD" id="cd04301">
    <property type="entry name" value="NAT_SF"/>
    <property type="match status" value="1"/>
</dbReference>
<reference evidence="2 3" key="1">
    <citation type="submission" date="2023-04" db="EMBL/GenBank/DDBJ databases">
        <title>Halomonas strains isolated from rhizosphere soil.</title>
        <authorList>
            <person name="Xu L."/>
            <person name="Sun J.-Q."/>
        </authorList>
    </citation>
    <scope>NUCLEOTIDE SEQUENCE [LARGE SCALE GENOMIC DNA]</scope>
    <source>
        <strain evidence="2 3">LN1S58</strain>
    </source>
</reference>
<gene>
    <name evidence="2" type="ORF">QLQ84_16415</name>
</gene>
<protein>
    <submittedName>
        <fullName evidence="2">GNAT family N-acetyltransferase</fullName>
    </submittedName>
</protein>
<dbReference type="Proteomes" id="UP001244242">
    <property type="component" value="Unassembled WGS sequence"/>
</dbReference>
<dbReference type="EMBL" id="JASCQO010000043">
    <property type="protein sequence ID" value="MDI5935381.1"/>
    <property type="molecule type" value="Genomic_DNA"/>
</dbReference>
<dbReference type="PROSITE" id="PS51186">
    <property type="entry name" value="GNAT"/>
    <property type="match status" value="1"/>
</dbReference>
<dbReference type="Pfam" id="PF13508">
    <property type="entry name" value="Acetyltransf_7"/>
    <property type="match status" value="1"/>
</dbReference>
<evidence type="ECO:0000313" key="3">
    <source>
        <dbReference type="Proteomes" id="UP001244242"/>
    </source>
</evidence>
<evidence type="ECO:0000259" key="1">
    <source>
        <dbReference type="PROSITE" id="PS51186"/>
    </source>
</evidence>
<comment type="caution">
    <text evidence="2">The sequence shown here is derived from an EMBL/GenBank/DDBJ whole genome shotgun (WGS) entry which is preliminary data.</text>
</comment>